<dbReference type="Gene3D" id="3.10.180.10">
    <property type="entry name" value="2,3-Dihydroxybiphenyl 1,2-Dioxygenase, domain 1"/>
    <property type="match status" value="1"/>
</dbReference>
<dbReference type="Proteomes" id="UP000181956">
    <property type="component" value="Chromosome I"/>
</dbReference>
<dbReference type="Pfam" id="PF00903">
    <property type="entry name" value="Glyoxalase"/>
    <property type="match status" value="1"/>
</dbReference>
<proteinExistence type="predicted"/>
<dbReference type="EMBL" id="LT629742">
    <property type="protein sequence ID" value="SDT18929.1"/>
    <property type="molecule type" value="Genomic_DNA"/>
</dbReference>
<dbReference type="AlphaFoldDB" id="A0A1H1YCB8"/>
<evidence type="ECO:0000259" key="1">
    <source>
        <dbReference type="PROSITE" id="PS51819"/>
    </source>
</evidence>
<dbReference type="PROSITE" id="PS51819">
    <property type="entry name" value="VOC"/>
    <property type="match status" value="1"/>
</dbReference>
<accession>A0A1H1YCB8</accession>
<organism evidence="2 3">
    <name type="scientific">Microterricola viridarii</name>
    <dbReference type="NCBI Taxonomy" id="412690"/>
    <lineage>
        <taxon>Bacteria</taxon>
        <taxon>Bacillati</taxon>
        <taxon>Actinomycetota</taxon>
        <taxon>Actinomycetes</taxon>
        <taxon>Micrococcales</taxon>
        <taxon>Microbacteriaceae</taxon>
        <taxon>Microterricola</taxon>
    </lineage>
</organism>
<dbReference type="InterPro" id="IPR004360">
    <property type="entry name" value="Glyas_Fos-R_dOase_dom"/>
</dbReference>
<sequence>MAMKSLGAFSGFAVRDVAAARSFYADTLGLPVADDRGGLRLDLPGDSGSVFVYEKADHEPAVFTILNFAVGDIDTAVDDLEASGVSMLHYDGFQQDERGVARDPQGPAIAWFTDPSGNILAVLQPD</sequence>
<dbReference type="STRING" id="412690.SAMN04489834_3036"/>
<evidence type="ECO:0000313" key="2">
    <source>
        <dbReference type="EMBL" id="SDT18929.1"/>
    </source>
</evidence>
<gene>
    <name evidence="2" type="ORF">SAMN04489834_3036</name>
</gene>
<evidence type="ECO:0000313" key="3">
    <source>
        <dbReference type="Proteomes" id="UP000181956"/>
    </source>
</evidence>
<dbReference type="InterPro" id="IPR037523">
    <property type="entry name" value="VOC_core"/>
</dbReference>
<keyword evidence="3" id="KW-1185">Reference proteome</keyword>
<feature type="domain" description="VOC" evidence="1">
    <location>
        <begin position="5"/>
        <end position="125"/>
    </location>
</feature>
<name>A0A1H1YCB8_9MICO</name>
<protein>
    <recommendedName>
        <fullName evidence="1">VOC domain-containing protein</fullName>
    </recommendedName>
</protein>
<dbReference type="SUPFAM" id="SSF54593">
    <property type="entry name" value="Glyoxalase/Bleomycin resistance protein/Dihydroxybiphenyl dioxygenase"/>
    <property type="match status" value="1"/>
</dbReference>
<dbReference type="RefSeq" id="WP_231919246.1">
    <property type="nucleotide sequence ID" value="NZ_LT629742.1"/>
</dbReference>
<dbReference type="InterPro" id="IPR029068">
    <property type="entry name" value="Glyas_Bleomycin-R_OHBP_Dase"/>
</dbReference>
<reference evidence="3" key="1">
    <citation type="submission" date="2016-10" db="EMBL/GenBank/DDBJ databases">
        <authorList>
            <person name="Varghese N."/>
            <person name="Submissions S."/>
        </authorList>
    </citation>
    <scope>NUCLEOTIDE SEQUENCE [LARGE SCALE GENOMIC DNA]</scope>
    <source>
        <strain evidence="3">DSM 21772</strain>
    </source>
</reference>